<keyword evidence="2" id="KW-0479">Metal-binding</keyword>
<dbReference type="CDD" id="cd00207">
    <property type="entry name" value="fer2"/>
    <property type="match status" value="1"/>
</dbReference>
<accession>A0A7S9DX09</accession>
<dbReference type="Pfam" id="PF00111">
    <property type="entry name" value="Fer2"/>
    <property type="match status" value="1"/>
</dbReference>
<dbReference type="PROSITE" id="PS51085">
    <property type="entry name" value="2FE2S_FER_2"/>
    <property type="match status" value="1"/>
</dbReference>
<dbReference type="InterPro" id="IPR036884">
    <property type="entry name" value="2Fe-2S-bd_dom_sf"/>
</dbReference>
<dbReference type="GO" id="GO:0046872">
    <property type="term" value="F:metal ion binding"/>
    <property type="evidence" value="ECO:0007669"/>
    <property type="project" value="UniProtKB-KW"/>
</dbReference>
<dbReference type="EMBL" id="CP064795">
    <property type="protein sequence ID" value="QPG05532.1"/>
    <property type="molecule type" value="Genomic_DNA"/>
</dbReference>
<keyword evidence="4" id="KW-0408">Iron</keyword>
<keyword evidence="9" id="KW-1185">Reference proteome</keyword>
<dbReference type="PANTHER" id="PTHR45331">
    <property type="entry name" value="OXIDOREDUCTASE, IRON-SULPHUR BINDING SUBUNIT-RELATED-RELATED"/>
    <property type="match status" value="1"/>
</dbReference>
<dbReference type="Gene3D" id="1.10.150.120">
    <property type="entry name" value="[2Fe-2S]-binding domain"/>
    <property type="match status" value="1"/>
</dbReference>
<dbReference type="InterPro" id="IPR002888">
    <property type="entry name" value="2Fe-2S-bd"/>
</dbReference>
<dbReference type="Pfam" id="PF01799">
    <property type="entry name" value="Fer2_2"/>
    <property type="match status" value="1"/>
</dbReference>
<dbReference type="PANTHER" id="PTHR45331:SF2">
    <property type="entry name" value="OXIDOREDUCTASE WITH IRON-SULFUR SUBUNIT"/>
    <property type="match status" value="1"/>
</dbReference>
<dbReference type="AlphaFoldDB" id="A0A7S9DX09"/>
<dbReference type="InterPro" id="IPR012675">
    <property type="entry name" value="Beta-grasp_dom_sf"/>
</dbReference>
<dbReference type="InterPro" id="IPR036010">
    <property type="entry name" value="2Fe-2S_ferredoxin-like_sf"/>
</dbReference>
<evidence type="ECO:0000313" key="9">
    <source>
        <dbReference type="Proteomes" id="UP000595095"/>
    </source>
</evidence>
<dbReference type="FunFam" id="3.10.20.30:FF:000020">
    <property type="entry name" value="Xanthine dehydrogenase iron-sulfur subunit"/>
    <property type="match status" value="1"/>
</dbReference>
<keyword evidence="1" id="KW-0001">2Fe-2S</keyword>
<reference evidence="8 9" key="1">
    <citation type="submission" date="2020-11" db="EMBL/GenBank/DDBJ databases">
        <title>Complete genome sequence for Salinimonas sp. strain G2-b.</title>
        <authorList>
            <person name="Park S.-J."/>
        </authorList>
    </citation>
    <scope>NUCLEOTIDE SEQUENCE [LARGE SCALE GENOMIC DNA]</scope>
    <source>
        <strain evidence="8 9">G2-b</strain>
    </source>
</reference>
<dbReference type="Proteomes" id="UP000595095">
    <property type="component" value="Chromosome"/>
</dbReference>
<dbReference type="RefSeq" id="WP_195810619.1">
    <property type="nucleotide sequence ID" value="NZ_CP064795.1"/>
</dbReference>
<evidence type="ECO:0000256" key="5">
    <source>
        <dbReference type="ARBA" id="ARBA00023014"/>
    </source>
</evidence>
<dbReference type="SUPFAM" id="SSF47741">
    <property type="entry name" value="CO dehydrogenase ISP C-domain like"/>
    <property type="match status" value="1"/>
</dbReference>
<evidence type="ECO:0000256" key="1">
    <source>
        <dbReference type="ARBA" id="ARBA00022714"/>
    </source>
</evidence>
<evidence type="ECO:0000256" key="6">
    <source>
        <dbReference type="ARBA" id="ARBA00023075"/>
    </source>
</evidence>
<protein>
    <submittedName>
        <fullName evidence="8">2Fe-2S iron-sulfur cluster binding domain-containing protein</fullName>
    </submittedName>
</protein>
<organism evidence="8 9">
    <name type="scientific">Salinimonas marina</name>
    <dbReference type="NCBI Taxonomy" id="2785918"/>
    <lineage>
        <taxon>Bacteria</taxon>
        <taxon>Pseudomonadati</taxon>
        <taxon>Pseudomonadota</taxon>
        <taxon>Gammaproteobacteria</taxon>
        <taxon>Alteromonadales</taxon>
        <taxon>Alteromonadaceae</taxon>
        <taxon>Alteromonas/Salinimonas group</taxon>
        <taxon>Salinimonas</taxon>
    </lineage>
</organism>
<dbReference type="Gene3D" id="3.10.20.30">
    <property type="match status" value="1"/>
</dbReference>
<evidence type="ECO:0000256" key="4">
    <source>
        <dbReference type="ARBA" id="ARBA00023004"/>
    </source>
</evidence>
<gene>
    <name evidence="8" type="ORF">IT774_15780</name>
</gene>
<name>A0A7S9DX09_9ALTE</name>
<dbReference type="InterPro" id="IPR006058">
    <property type="entry name" value="2Fe2S_fd_BS"/>
</dbReference>
<dbReference type="SUPFAM" id="SSF54292">
    <property type="entry name" value="2Fe-2S ferredoxin-like"/>
    <property type="match status" value="1"/>
</dbReference>
<evidence type="ECO:0000256" key="3">
    <source>
        <dbReference type="ARBA" id="ARBA00023002"/>
    </source>
</evidence>
<dbReference type="InterPro" id="IPR001041">
    <property type="entry name" value="2Fe-2S_ferredoxin-type"/>
</dbReference>
<dbReference type="GO" id="GO:0051537">
    <property type="term" value="F:2 iron, 2 sulfur cluster binding"/>
    <property type="evidence" value="ECO:0007669"/>
    <property type="project" value="UniProtKB-KW"/>
</dbReference>
<keyword evidence="5" id="KW-0411">Iron-sulfur</keyword>
<evidence type="ECO:0000313" key="8">
    <source>
        <dbReference type="EMBL" id="QPG05532.1"/>
    </source>
</evidence>
<evidence type="ECO:0000256" key="2">
    <source>
        <dbReference type="ARBA" id="ARBA00022723"/>
    </source>
</evidence>
<dbReference type="GO" id="GO:0016903">
    <property type="term" value="F:oxidoreductase activity, acting on the aldehyde or oxo group of donors"/>
    <property type="evidence" value="ECO:0007669"/>
    <property type="project" value="TreeGrafter"/>
</dbReference>
<dbReference type="PROSITE" id="PS00197">
    <property type="entry name" value="2FE2S_FER_1"/>
    <property type="match status" value="1"/>
</dbReference>
<proteinExistence type="predicted"/>
<dbReference type="InterPro" id="IPR052914">
    <property type="entry name" value="Aldehyde_Oxdr_Iron-Sulfur"/>
</dbReference>
<feature type="domain" description="2Fe-2S ferredoxin-type" evidence="7">
    <location>
        <begin position="1"/>
        <end position="76"/>
    </location>
</feature>
<dbReference type="KEGG" id="smaa:IT774_15780"/>
<sequence>MSSITINGQSHALPQDPRTTLLDFMHQHLQLFGAKKGCDHGQCGACTVLIDGERMNACLLLTFQLAGKSVVTIEGLANGDELHPLQQAFIDNDAFQCGFCTSGQICSGIAAQQEIKQNRPSTLWFDPHHTNTEDLKERLSGNLCRCGAYPHIIDAVSKTDDAKEVG</sequence>
<keyword evidence="3" id="KW-0560">Oxidoreductase</keyword>
<evidence type="ECO:0000259" key="7">
    <source>
        <dbReference type="PROSITE" id="PS51085"/>
    </source>
</evidence>
<keyword evidence="6" id="KW-0830">Ubiquinone</keyword>